<dbReference type="EMBL" id="QRNO01000091">
    <property type="protein sequence ID" value="RHK47485.1"/>
    <property type="molecule type" value="Genomic_DNA"/>
</dbReference>
<gene>
    <name evidence="1" type="ORF">DW060_12290</name>
</gene>
<name>A0A415GEK3_9BACT</name>
<dbReference type="AlphaFoldDB" id="A0A415GEK3"/>
<evidence type="ECO:0000313" key="1">
    <source>
        <dbReference type="EMBL" id="RHK47485.1"/>
    </source>
</evidence>
<protein>
    <submittedName>
        <fullName evidence="1">Uncharacterized protein</fullName>
    </submittedName>
</protein>
<accession>A0A415GEK3</accession>
<keyword evidence="2" id="KW-1185">Reference proteome</keyword>
<dbReference type="OrthoDB" id="1164716at2"/>
<organism evidence="1 2">
    <name type="scientific">Leyella stercorea</name>
    <dbReference type="NCBI Taxonomy" id="363265"/>
    <lineage>
        <taxon>Bacteria</taxon>
        <taxon>Pseudomonadati</taxon>
        <taxon>Bacteroidota</taxon>
        <taxon>Bacteroidia</taxon>
        <taxon>Bacteroidales</taxon>
        <taxon>Prevotellaceae</taxon>
        <taxon>Leyella</taxon>
    </lineage>
</organism>
<dbReference type="Proteomes" id="UP000286598">
    <property type="component" value="Unassembled WGS sequence"/>
</dbReference>
<proteinExistence type="predicted"/>
<sequence>MIVADFRNVNKFGNQLVAKWHVPQGADYKNVAAFDMGTIYEYGKVGLSEEARKVALETGNNDIFYNLHTKLLSTTYVCVNNYRMMNAKEKSATAIAMAKVTLEFLPGIAKMAGNIAVKAAETAAAKTKGYFVRTNAYLFKLDWDSEKTLEMYNKYWNNVADFNANANYQLKYVGRSSKYAGAGLTMKSANLDKLIARGALRATDAAFAALQRDYDEFRPMSSLHEEDGKLVAYIGTKEGVKAGDKFDVFMCQKTDKEIEWKKVGTIKVAKNSVWDNQEGANETLEGEAEDGEKKEGNAELKYTIFDGKPGKKVGEGCLIRLAK</sequence>
<evidence type="ECO:0000313" key="2">
    <source>
        <dbReference type="Proteomes" id="UP000286598"/>
    </source>
</evidence>
<reference evidence="1 2" key="1">
    <citation type="submission" date="2018-08" db="EMBL/GenBank/DDBJ databases">
        <title>A genome reference for cultivated species of the human gut microbiota.</title>
        <authorList>
            <person name="Zou Y."/>
            <person name="Xue W."/>
            <person name="Luo G."/>
        </authorList>
    </citation>
    <scope>NUCLEOTIDE SEQUENCE [LARGE SCALE GENOMIC DNA]</scope>
    <source>
        <strain evidence="1 2">AF42-9</strain>
    </source>
</reference>
<comment type="caution">
    <text evidence="1">The sequence shown here is derived from an EMBL/GenBank/DDBJ whole genome shotgun (WGS) entry which is preliminary data.</text>
</comment>